<proteinExistence type="predicted"/>
<evidence type="ECO:0008006" key="2">
    <source>
        <dbReference type="Google" id="ProtNLM"/>
    </source>
</evidence>
<dbReference type="AlphaFoldDB" id="A0A6C0E6R2"/>
<dbReference type="Gene3D" id="3.90.1720.10">
    <property type="entry name" value="endopeptidase domain like (from Nostoc punctiforme)"/>
    <property type="match status" value="1"/>
</dbReference>
<dbReference type="EMBL" id="MN739745">
    <property type="protein sequence ID" value="QHT24458.1"/>
    <property type="molecule type" value="Genomic_DNA"/>
</dbReference>
<reference evidence="1" key="1">
    <citation type="journal article" date="2020" name="Nature">
        <title>Giant virus diversity and host interactions through global metagenomics.</title>
        <authorList>
            <person name="Schulz F."/>
            <person name="Roux S."/>
            <person name="Paez-Espino D."/>
            <person name="Jungbluth S."/>
            <person name="Walsh D.A."/>
            <person name="Denef V.J."/>
            <person name="McMahon K.D."/>
            <person name="Konstantinidis K.T."/>
            <person name="Eloe-Fadrosh E.A."/>
            <person name="Kyrpides N.C."/>
            <person name="Woyke T."/>
        </authorList>
    </citation>
    <scope>NUCLEOTIDE SEQUENCE</scope>
    <source>
        <strain evidence="1">GVMAG-M-3300023179-150</strain>
    </source>
</reference>
<sequence length="228" mass="26432">MNFISNFLDKNVNHEPVNYTELCDKLDLKTGDILLMGTKNFWFSRIIEMVSQSQWSHVGMILKNPTWIDPSLVGYYLWQSGTEDFPDVESGKKKFGVRLDDLVEVLSTYDGYAAVRKLNIPNEIPDMNNKLVQIHKDIKDKPYDLDILDFLCAREGVQRSSSWLSNFSRKTNTFFCSAMVSYIYCKLGLLPKDTEWSECEPKTFSEQNKFLKLELNATLDPEIMLKKI</sequence>
<dbReference type="PANTHER" id="PTHR47112:SF1">
    <property type="entry name" value="PX DOMAIN-CONTAINING PROTEIN"/>
    <property type="match status" value="1"/>
</dbReference>
<dbReference type="PANTHER" id="PTHR47112">
    <property type="entry name" value="PX DOMAIN-CONTAINING PROTEIN"/>
    <property type="match status" value="1"/>
</dbReference>
<evidence type="ECO:0000313" key="1">
    <source>
        <dbReference type="EMBL" id="QHT24458.1"/>
    </source>
</evidence>
<dbReference type="SUPFAM" id="SSF54001">
    <property type="entry name" value="Cysteine proteinases"/>
    <property type="match status" value="1"/>
</dbReference>
<protein>
    <recommendedName>
        <fullName evidence="2">Peptidase</fullName>
    </recommendedName>
</protein>
<organism evidence="1">
    <name type="scientific">viral metagenome</name>
    <dbReference type="NCBI Taxonomy" id="1070528"/>
    <lineage>
        <taxon>unclassified sequences</taxon>
        <taxon>metagenomes</taxon>
        <taxon>organismal metagenomes</taxon>
    </lineage>
</organism>
<accession>A0A6C0E6R2</accession>
<name>A0A6C0E6R2_9ZZZZ</name>
<dbReference type="InterPro" id="IPR038765">
    <property type="entry name" value="Papain-like_cys_pep_sf"/>
</dbReference>